<gene>
    <name evidence="1" type="ORF">A3F23_02415</name>
</gene>
<dbReference type="Pfam" id="PF02643">
    <property type="entry name" value="DUF192"/>
    <property type="match status" value="1"/>
</dbReference>
<dbReference type="InterPro" id="IPR038695">
    <property type="entry name" value="Saro_0823-like_sf"/>
</dbReference>
<sequence>MEAPPKTGEDIKLIHINGHRLSVKIADTEAEREQGLMGVLRVEGYDGMLFIFANDGDVSFWNKQTPLDLDLVWIKDNRVLSVDFLPREPQNGLKIVPSPGAVDMVLELPRGRAEEFGIISGALVSLPPELELR</sequence>
<dbReference type="PANTHER" id="PTHR37953">
    <property type="entry name" value="UPF0127 PROTEIN MJ1496"/>
    <property type="match status" value="1"/>
</dbReference>
<evidence type="ECO:0000313" key="2">
    <source>
        <dbReference type="Proteomes" id="UP000177723"/>
    </source>
</evidence>
<comment type="caution">
    <text evidence="1">The sequence shown here is derived from an EMBL/GenBank/DDBJ whole genome shotgun (WGS) entry which is preliminary data.</text>
</comment>
<organism evidence="1 2">
    <name type="scientific">Candidatus Giovannonibacteria bacterium RIFCSPHIGHO2_12_FULL_43_15</name>
    <dbReference type="NCBI Taxonomy" id="1798341"/>
    <lineage>
        <taxon>Bacteria</taxon>
        <taxon>Candidatus Giovannoniibacteriota</taxon>
    </lineage>
</organism>
<dbReference type="InterPro" id="IPR003795">
    <property type="entry name" value="DUF192"/>
</dbReference>
<reference evidence="1 2" key="1">
    <citation type="journal article" date="2016" name="Nat. Commun.">
        <title>Thousands of microbial genomes shed light on interconnected biogeochemical processes in an aquifer system.</title>
        <authorList>
            <person name="Anantharaman K."/>
            <person name="Brown C.T."/>
            <person name="Hug L.A."/>
            <person name="Sharon I."/>
            <person name="Castelle C.J."/>
            <person name="Probst A.J."/>
            <person name="Thomas B.C."/>
            <person name="Singh A."/>
            <person name="Wilkins M.J."/>
            <person name="Karaoz U."/>
            <person name="Brodie E.L."/>
            <person name="Williams K.H."/>
            <person name="Hubbard S.S."/>
            <person name="Banfield J.F."/>
        </authorList>
    </citation>
    <scope>NUCLEOTIDE SEQUENCE [LARGE SCALE GENOMIC DNA]</scope>
</reference>
<name>A0A1F5WRG9_9BACT</name>
<evidence type="ECO:0008006" key="3">
    <source>
        <dbReference type="Google" id="ProtNLM"/>
    </source>
</evidence>
<dbReference type="PANTHER" id="PTHR37953:SF1">
    <property type="entry name" value="UPF0127 PROTEIN MJ1496"/>
    <property type="match status" value="1"/>
</dbReference>
<accession>A0A1F5WRG9</accession>
<protein>
    <recommendedName>
        <fullName evidence="3">DUF192 domain-containing protein</fullName>
    </recommendedName>
</protein>
<evidence type="ECO:0000313" key="1">
    <source>
        <dbReference type="EMBL" id="OGF78262.1"/>
    </source>
</evidence>
<dbReference type="Proteomes" id="UP000177723">
    <property type="component" value="Unassembled WGS sequence"/>
</dbReference>
<dbReference type="AlphaFoldDB" id="A0A1F5WRG9"/>
<dbReference type="Gene3D" id="2.60.120.1140">
    <property type="entry name" value="Protein of unknown function DUF192"/>
    <property type="match status" value="1"/>
</dbReference>
<proteinExistence type="predicted"/>
<dbReference type="EMBL" id="MFHT01000003">
    <property type="protein sequence ID" value="OGF78262.1"/>
    <property type="molecule type" value="Genomic_DNA"/>
</dbReference>